<evidence type="ECO:0000313" key="6">
    <source>
        <dbReference type="Proteomes" id="UP000503640"/>
    </source>
</evidence>
<feature type="compositionally biased region" description="Low complexity" evidence="3">
    <location>
        <begin position="381"/>
        <end position="398"/>
    </location>
</feature>
<dbReference type="RefSeq" id="WP_176063618.1">
    <property type="nucleotide sequence ID" value="NZ_BJTG01000002.1"/>
</dbReference>
<organism evidence="5 6">
    <name type="scientific">Anaeromyxobacter diazotrophicus</name>
    <dbReference type="NCBI Taxonomy" id="2590199"/>
    <lineage>
        <taxon>Bacteria</taxon>
        <taxon>Pseudomonadati</taxon>
        <taxon>Myxococcota</taxon>
        <taxon>Myxococcia</taxon>
        <taxon>Myxococcales</taxon>
        <taxon>Cystobacterineae</taxon>
        <taxon>Anaeromyxobacteraceae</taxon>
        <taxon>Anaeromyxobacter</taxon>
    </lineage>
</organism>
<keyword evidence="2" id="KW-0808">Transferase</keyword>
<evidence type="ECO:0000256" key="2">
    <source>
        <dbReference type="ARBA" id="ARBA00022679"/>
    </source>
</evidence>
<dbReference type="Pfam" id="PF13692">
    <property type="entry name" value="Glyco_trans_1_4"/>
    <property type="match status" value="1"/>
</dbReference>
<reference evidence="6" key="1">
    <citation type="journal article" date="2020" name="Appl. Environ. Microbiol.">
        <title>Diazotrophic Anaeromyxobacter Isolates from Soils.</title>
        <authorList>
            <person name="Masuda Y."/>
            <person name="Yamanaka H."/>
            <person name="Xu Z.X."/>
            <person name="Shiratori Y."/>
            <person name="Aono T."/>
            <person name="Amachi S."/>
            <person name="Senoo K."/>
            <person name="Itoh H."/>
        </authorList>
    </citation>
    <scope>NUCLEOTIDE SEQUENCE [LARGE SCALE GENOMIC DNA]</scope>
    <source>
        <strain evidence="6">R267</strain>
    </source>
</reference>
<feature type="region of interest" description="Disordered" evidence="3">
    <location>
        <begin position="370"/>
        <end position="398"/>
    </location>
</feature>
<dbReference type="EMBL" id="BJTG01000002">
    <property type="protein sequence ID" value="GEJ56287.1"/>
    <property type="molecule type" value="Genomic_DNA"/>
</dbReference>
<dbReference type="PANTHER" id="PTHR12526">
    <property type="entry name" value="GLYCOSYLTRANSFERASE"/>
    <property type="match status" value="1"/>
</dbReference>
<dbReference type="AlphaFoldDB" id="A0A7I9VJW2"/>
<dbReference type="Gene3D" id="3.40.50.2000">
    <property type="entry name" value="Glycogen Phosphorylase B"/>
    <property type="match status" value="2"/>
</dbReference>
<evidence type="ECO:0000259" key="4">
    <source>
        <dbReference type="Pfam" id="PF13439"/>
    </source>
</evidence>
<protein>
    <recommendedName>
        <fullName evidence="4">Glycosyltransferase subfamily 4-like N-terminal domain-containing protein</fullName>
    </recommendedName>
</protein>
<accession>A0A7I9VJW2</accession>
<dbReference type="PANTHER" id="PTHR12526:SF510">
    <property type="entry name" value="D-INOSITOL 3-PHOSPHATE GLYCOSYLTRANSFERASE"/>
    <property type="match status" value="1"/>
</dbReference>
<dbReference type="Proteomes" id="UP000503640">
    <property type="component" value="Unassembled WGS sequence"/>
</dbReference>
<dbReference type="InterPro" id="IPR028098">
    <property type="entry name" value="Glyco_trans_4-like_N"/>
</dbReference>
<comment type="caution">
    <text evidence="5">The sequence shown here is derived from an EMBL/GenBank/DDBJ whole genome shotgun (WGS) entry which is preliminary data.</text>
</comment>
<dbReference type="SUPFAM" id="SSF53756">
    <property type="entry name" value="UDP-Glycosyltransferase/glycogen phosphorylase"/>
    <property type="match status" value="1"/>
</dbReference>
<gene>
    <name evidence="5" type="ORF">AMYX_10280</name>
</gene>
<evidence type="ECO:0000313" key="5">
    <source>
        <dbReference type="EMBL" id="GEJ56287.1"/>
    </source>
</evidence>
<dbReference type="GO" id="GO:0016757">
    <property type="term" value="F:glycosyltransferase activity"/>
    <property type="evidence" value="ECO:0007669"/>
    <property type="project" value="UniProtKB-KW"/>
</dbReference>
<feature type="domain" description="Glycosyltransferase subfamily 4-like N-terminal" evidence="4">
    <location>
        <begin position="16"/>
        <end position="173"/>
    </location>
</feature>
<keyword evidence="1" id="KW-0328">Glycosyltransferase</keyword>
<name>A0A7I9VJW2_9BACT</name>
<proteinExistence type="predicted"/>
<keyword evidence="6" id="KW-1185">Reference proteome</keyword>
<evidence type="ECO:0000256" key="3">
    <source>
        <dbReference type="SAM" id="MobiDB-lite"/>
    </source>
</evidence>
<sequence>MTGPVKVLLFQNRFMVGGQERQALLHLATLDRARWEPVVRCLKLEGPHLADLAQLGIAPRSLEVRKTLRPGTLAKVARLAAELRAERVALVHAQDFYTDLLGSLAARLAGVPVVVTRVDLMHHLDAGRRVALRLASRLADRVLVNALAIRDLCLAEGVAPERIALVRNGLDLAEFDRAARGPGPRAGPPAPEVIQVANMHHPVKGQEDLLRAFREVAREVPAARLVLVGDGARRPLLEALARDLGLAGRVEFAGQRRDVPALLARAAVAVSASHAEGLSNAILEALAARRPLVATAVGGTPEVIRDGESGLLVPPRAPAALAERVVRLLRDPALARRLGEAGRAVVEREHAVDVMRRSYDALYRGLLGEGRSPRRGRAGRGRTPACSSRSSATSRTTT</sequence>
<evidence type="ECO:0000256" key="1">
    <source>
        <dbReference type="ARBA" id="ARBA00022676"/>
    </source>
</evidence>
<dbReference type="Pfam" id="PF13439">
    <property type="entry name" value="Glyco_transf_4"/>
    <property type="match status" value="1"/>
</dbReference>